<comment type="similarity">
    <text evidence="4">Belongs to the ITIH family.</text>
</comment>
<comment type="similarity">
    <text evidence="3">Belongs to the ATPase gamma chain family.</text>
</comment>
<evidence type="ECO:0000256" key="23">
    <source>
        <dbReference type="ARBA" id="ARBA00065354"/>
    </source>
</evidence>
<evidence type="ECO:0000259" key="27">
    <source>
        <dbReference type="PROSITE" id="PS51468"/>
    </source>
</evidence>
<dbReference type="InterPro" id="IPR036465">
    <property type="entry name" value="vWFA_dom_sf"/>
</dbReference>
<evidence type="ECO:0000256" key="13">
    <source>
        <dbReference type="ARBA" id="ARBA00022990"/>
    </source>
</evidence>
<evidence type="ECO:0000313" key="29">
    <source>
        <dbReference type="Proteomes" id="UP000314982"/>
    </source>
</evidence>
<dbReference type="Gene3D" id="3.40.50.410">
    <property type="entry name" value="von Willebrand factor, type A domain"/>
    <property type="match status" value="1"/>
</dbReference>
<evidence type="ECO:0000256" key="20">
    <source>
        <dbReference type="ARBA" id="ARBA00031066"/>
    </source>
</evidence>
<sequence length="1171" mass="129956">MRCLALLLGLLALHQTHCFEFVVEGEWETETSLEEQHGRFQRAILTSEEQEDFEAIRGDDITVKSYKVESRITSRFCHTTVKSSVVNSGPNAQSIGFNVQIPKRAFITNFTMNVNGITFVGSVKEKTVARSLYAQARARGKAAGLVRANSQDMETFKTEVHVPPGSKIEFELHYQEMMQRKLGFYEHSLYLQPGRLVPQFQVDVYIYEPSGIASVETPNTLGEHFSGMAKLTSSKHKAHVVFKPSLQQQRKCENCTTSAIDGIFTVKYDVLRDSNAGELHVSDGHFVHFFAPANLSPLPKNIVFAIDVSGSMWGVKMKQTVEAMQTILDDLTMDDYFSIVDFNHNVRCWSEELVPGSTIQVAEAKKYIQNIKPNGGTNINEALMRAVQMLVKASNQGMIDPRSVSMIMLVSDGDPTVGEIKLSAIQKNVKKVMREEFSLFSLGIGFDVDYDFLERIAMENRGVAQRIYTSHDASDQIRRFYSQVSSPLLRKITVQFPENSVSDVTQNHFDKYFSGSELVVAGKVLPSESTTLNSFTTASADRLDLSLQTEADYLELDAELAQQQHAFTGFARQMWAYITVNQLLAERSLAPTAGQKRKITQRILTLAVEHQFVTPLTALLVESEEAKERLLADSPKDPKQGCCAGGSGMAALGGRTPVQMVHSIPPWVQMTTPAPPSHAERPLPDHITIVENDPHFIVHLPKNNMDICFNIDSEPGHILNLVSDPGAGVVVNGQLVGSKRVGVEEKEKVNTYFGTVSVFYQPDGIRVSVSTDRIDLTDGRNNHSFTWGATADITQDRVKVSIVKDSKVMVTVDDKITVMVLLHRVWKKHPTHVDFLGLYIPNNNQYSSEAHGLIGQFGQEPEVRVFNLHQGADPRKKEATMEVKGNKLVVTSGQVRNMATLKDITIRLKSIKNIQKITKSMKMVAAAKYARAERQLKPARVYGNGAVALYEKAEIKAPEGVANKHLLIGVSSDRGLCGAVHSNVAKAIKAKIATLTGEGKEVMVVNVGDKLRNILQRTHGSYLLLSCKEVGRKPPTFTDASIVATELLNMGYEFDQGAVIYNRFRSVISYKTDEKPIFSIDTVANSENMGIYDDIDADVLRNYQEFALVNTIYFGLKESTTSEQSARMTAMDSASKNASEMIDKLTLTFNRTRQAVITKELIEIISGAAAL</sequence>
<dbReference type="AlphaFoldDB" id="A0A4W5KYW7"/>
<keyword evidence="14" id="KW-0406">Ion transport</keyword>
<dbReference type="InterPro" id="IPR050934">
    <property type="entry name" value="ITIH"/>
</dbReference>
<dbReference type="GO" id="GO:0005743">
    <property type="term" value="C:mitochondrial inner membrane"/>
    <property type="evidence" value="ECO:0007669"/>
    <property type="project" value="UniProtKB-SubCell"/>
</dbReference>
<dbReference type="GO" id="GO:0045259">
    <property type="term" value="C:proton-transporting ATP synthase complex"/>
    <property type="evidence" value="ECO:0007669"/>
    <property type="project" value="UniProtKB-KW"/>
</dbReference>
<keyword evidence="12" id="KW-0722">Serine protease inhibitor</keyword>
<dbReference type="PROSITE" id="PS00153">
    <property type="entry name" value="ATPASE_GAMMA"/>
    <property type="match status" value="1"/>
</dbReference>
<dbReference type="FunFam" id="3.40.50.410:FF:000013">
    <property type="entry name" value="inter-alpha-trypsin inhibitor heavy chain H2"/>
    <property type="match status" value="1"/>
</dbReference>
<keyword evidence="13" id="KW-0007">Acetylation</keyword>
<evidence type="ECO:0000256" key="7">
    <source>
        <dbReference type="ARBA" id="ARBA00022553"/>
    </source>
</evidence>
<evidence type="ECO:0000256" key="2">
    <source>
        <dbReference type="ARBA" id="ARBA00004613"/>
    </source>
</evidence>
<name>A0A4W5KYW7_9TELE</name>
<dbReference type="Pfam" id="PF00231">
    <property type="entry name" value="ATP-synt"/>
    <property type="match status" value="1"/>
</dbReference>
<dbReference type="Pfam" id="PF06668">
    <property type="entry name" value="ITI_HC_C"/>
    <property type="match status" value="1"/>
</dbReference>
<keyword evidence="6" id="KW-0964">Secreted</keyword>
<dbReference type="Proteomes" id="UP000314982">
    <property type="component" value="Unassembled WGS sequence"/>
</dbReference>
<dbReference type="GeneTree" id="ENSGT00940000157945"/>
<evidence type="ECO:0000256" key="25">
    <source>
        <dbReference type="SAM" id="SignalP"/>
    </source>
</evidence>
<organism evidence="28 29">
    <name type="scientific">Hucho hucho</name>
    <name type="common">huchen</name>
    <dbReference type="NCBI Taxonomy" id="62062"/>
    <lineage>
        <taxon>Eukaryota</taxon>
        <taxon>Metazoa</taxon>
        <taxon>Chordata</taxon>
        <taxon>Craniata</taxon>
        <taxon>Vertebrata</taxon>
        <taxon>Euteleostomi</taxon>
        <taxon>Actinopterygii</taxon>
        <taxon>Neopterygii</taxon>
        <taxon>Teleostei</taxon>
        <taxon>Protacanthopterygii</taxon>
        <taxon>Salmoniformes</taxon>
        <taxon>Salmonidae</taxon>
        <taxon>Salmoninae</taxon>
        <taxon>Hucho</taxon>
    </lineage>
</organism>
<evidence type="ECO:0000256" key="5">
    <source>
        <dbReference type="ARBA" id="ARBA00022448"/>
    </source>
</evidence>
<keyword evidence="5" id="KW-0813">Transport</keyword>
<dbReference type="GO" id="GO:0004867">
    <property type="term" value="F:serine-type endopeptidase inhibitor activity"/>
    <property type="evidence" value="ECO:0007669"/>
    <property type="project" value="UniProtKB-KW"/>
</dbReference>
<reference evidence="28" key="3">
    <citation type="submission" date="2025-09" db="UniProtKB">
        <authorList>
            <consortium name="Ensembl"/>
        </authorList>
    </citation>
    <scope>IDENTIFICATION</scope>
</reference>
<dbReference type="InterPro" id="IPR035968">
    <property type="entry name" value="ATP_synth_F1_ATPase_gsu"/>
</dbReference>
<dbReference type="FunFam" id="1.10.287.80:FF:000013">
    <property type="entry name" value="ATP synthase subunit gamma, mitochondrial"/>
    <property type="match status" value="1"/>
</dbReference>
<evidence type="ECO:0000256" key="22">
    <source>
        <dbReference type="ARBA" id="ARBA00058827"/>
    </source>
</evidence>
<dbReference type="FunFam" id="1.10.287.80:FF:000007">
    <property type="entry name" value="ATP synthase gamma chain"/>
    <property type="match status" value="1"/>
</dbReference>
<evidence type="ECO:0000256" key="4">
    <source>
        <dbReference type="ARBA" id="ARBA00010158"/>
    </source>
</evidence>
<keyword evidence="19" id="KW-0066">ATP synthesis</keyword>
<evidence type="ECO:0000256" key="19">
    <source>
        <dbReference type="ARBA" id="ARBA00023310"/>
    </source>
</evidence>
<evidence type="ECO:0000256" key="10">
    <source>
        <dbReference type="ARBA" id="ARBA00022781"/>
    </source>
</evidence>
<reference evidence="28" key="2">
    <citation type="submission" date="2025-08" db="UniProtKB">
        <authorList>
            <consortium name="Ensembl"/>
        </authorList>
    </citation>
    <scope>IDENTIFICATION</scope>
</reference>
<keyword evidence="17" id="KW-0325">Glycoprotein</keyword>
<evidence type="ECO:0000259" key="26">
    <source>
        <dbReference type="PROSITE" id="PS50234"/>
    </source>
</evidence>
<dbReference type="CDD" id="cd12151">
    <property type="entry name" value="F1-ATPase_gamma"/>
    <property type="match status" value="1"/>
</dbReference>
<comment type="function">
    <text evidence="22">Subunit gamma, of the mitochondrial membrane ATP synthase complex (F(1)F(0) ATP synthase or Complex V) that produces ATP from ADP in the presence of a proton gradient across the membrane which is generated by electron transport complexes of the respiratory chain. ATP synthase complex consist of a soluble F(1) head domain - the catalytic core - and a membrane F(1) domain - the membrane proton channel. These two domains are linked by a central stalk rotating inside the F(1) region and a stationary peripheral stalk. During catalysis, ATP synthesis in the catalytic domain of F(1) is coupled via a rotary mechanism of the central stalk subunits to proton translocation. In vivo, can only synthesize ATP although its ATP hydrolase activity can be activated artificially in vitro. With the central stalk subunit delta, is essential for the biogenesis of F(1) catalytic part of the ATP synthase complex namely in the formation of F1 assembly intermediate.</text>
</comment>
<dbReference type="Ensembl" id="ENSHHUT00000017771.1">
    <property type="protein sequence ID" value="ENSHHUP00000017141.1"/>
    <property type="gene ID" value="ENSHHUG00000010134.1"/>
</dbReference>
<dbReference type="PANTHER" id="PTHR10338">
    <property type="entry name" value="INTER-ALPHA-TRYPSIN INHIBITOR HEAVY CHAIN FAMILY MEMBER"/>
    <property type="match status" value="1"/>
</dbReference>
<dbReference type="NCBIfam" id="TIGR01146">
    <property type="entry name" value="ATPsyn_F1gamma"/>
    <property type="match status" value="1"/>
</dbReference>
<keyword evidence="29" id="KW-1185">Reference proteome</keyword>
<dbReference type="SMART" id="SM00327">
    <property type="entry name" value="VWA"/>
    <property type="match status" value="1"/>
</dbReference>
<feature type="signal peptide" evidence="25">
    <location>
        <begin position="1"/>
        <end position="18"/>
    </location>
</feature>
<reference evidence="29" key="1">
    <citation type="submission" date="2018-06" db="EMBL/GenBank/DDBJ databases">
        <title>Genome assembly of Danube salmon.</title>
        <authorList>
            <person name="Macqueen D.J."/>
            <person name="Gundappa M.K."/>
        </authorList>
    </citation>
    <scope>NUCLEOTIDE SEQUENCE [LARGE SCALE GENOMIC DNA]</scope>
</reference>
<evidence type="ECO:0000256" key="18">
    <source>
        <dbReference type="ARBA" id="ARBA00023196"/>
    </source>
</evidence>
<evidence type="ECO:0000256" key="17">
    <source>
        <dbReference type="ARBA" id="ARBA00023180"/>
    </source>
</evidence>
<proteinExistence type="inferred from homology"/>
<dbReference type="FunFam" id="3.40.1380.10:FF:000003">
    <property type="entry name" value="ATP synthase subunit gamma"/>
    <property type="match status" value="1"/>
</dbReference>
<evidence type="ECO:0000256" key="8">
    <source>
        <dbReference type="ARBA" id="ARBA00022690"/>
    </source>
</evidence>
<evidence type="ECO:0000256" key="24">
    <source>
        <dbReference type="ARBA" id="ARBA00071611"/>
    </source>
</evidence>
<dbReference type="PANTHER" id="PTHR10338:SF14">
    <property type="entry name" value="INTER-ALPHA-TRYPSIN INHIBITOR HEAVY CHAIN H2"/>
    <property type="match status" value="1"/>
</dbReference>
<comment type="subcellular location">
    <subcellularLocation>
        <location evidence="1">Mitochondrion inner membrane</location>
        <topology evidence="1">Peripheral membrane protein</topology>
        <orientation evidence="1">Matrix side</orientation>
    </subcellularLocation>
    <subcellularLocation>
        <location evidence="2">Secreted</location>
    </subcellularLocation>
</comment>
<evidence type="ECO:0000256" key="21">
    <source>
        <dbReference type="ARBA" id="ARBA00031408"/>
    </source>
</evidence>
<evidence type="ECO:0000256" key="15">
    <source>
        <dbReference type="ARBA" id="ARBA00023128"/>
    </source>
</evidence>
<evidence type="ECO:0000256" key="16">
    <source>
        <dbReference type="ARBA" id="ARBA00023136"/>
    </source>
</evidence>
<dbReference type="InterPro" id="IPR002035">
    <property type="entry name" value="VWF_A"/>
</dbReference>
<feature type="domain" description="VWFA" evidence="26">
    <location>
        <begin position="301"/>
        <end position="484"/>
    </location>
</feature>
<evidence type="ECO:0000256" key="12">
    <source>
        <dbReference type="ARBA" id="ARBA00022900"/>
    </source>
</evidence>
<keyword evidence="18" id="KW-0139">CF(1)</keyword>
<evidence type="ECO:0000256" key="11">
    <source>
        <dbReference type="ARBA" id="ARBA00022792"/>
    </source>
</evidence>
<keyword evidence="10" id="KW-0375">Hydrogen ion transport</keyword>
<dbReference type="CDD" id="cd01461">
    <property type="entry name" value="vWA_interalpha_trypsin_inhibitor"/>
    <property type="match status" value="1"/>
</dbReference>
<dbReference type="GO" id="GO:0046933">
    <property type="term" value="F:proton-transporting ATP synthase activity, rotational mechanism"/>
    <property type="evidence" value="ECO:0007669"/>
    <property type="project" value="InterPro"/>
</dbReference>
<keyword evidence="7" id="KW-0597">Phosphoprotein</keyword>
<dbReference type="SMART" id="SM00609">
    <property type="entry name" value="VIT"/>
    <property type="match status" value="1"/>
</dbReference>
<evidence type="ECO:0000256" key="6">
    <source>
        <dbReference type="ARBA" id="ARBA00022525"/>
    </source>
</evidence>
<keyword evidence="11" id="KW-0999">Mitochondrion inner membrane</keyword>
<dbReference type="Gene3D" id="3.40.1380.10">
    <property type="match status" value="1"/>
</dbReference>
<dbReference type="Pfam" id="PF08487">
    <property type="entry name" value="VIT"/>
    <property type="match status" value="1"/>
</dbReference>
<feature type="domain" description="VIT" evidence="27">
    <location>
        <begin position="47"/>
        <end position="176"/>
    </location>
</feature>
<dbReference type="Pfam" id="PF00092">
    <property type="entry name" value="VWA"/>
    <property type="match status" value="1"/>
</dbReference>
<dbReference type="InterPro" id="IPR010600">
    <property type="entry name" value="ITI_HC_C"/>
</dbReference>
<dbReference type="PRINTS" id="PR00126">
    <property type="entry name" value="ATPASEGAMMA"/>
</dbReference>
<evidence type="ECO:0000256" key="14">
    <source>
        <dbReference type="ARBA" id="ARBA00023065"/>
    </source>
</evidence>
<evidence type="ECO:0000256" key="3">
    <source>
        <dbReference type="ARBA" id="ARBA00007681"/>
    </source>
</evidence>
<keyword evidence="16" id="KW-0472">Membrane</keyword>
<evidence type="ECO:0000313" key="28">
    <source>
        <dbReference type="Ensembl" id="ENSHHUP00000017141.1"/>
    </source>
</evidence>
<dbReference type="InterPro" id="IPR013694">
    <property type="entry name" value="VIT"/>
</dbReference>
<dbReference type="InterPro" id="IPR023632">
    <property type="entry name" value="ATP_synth_F1_gsu_CS"/>
</dbReference>
<dbReference type="STRING" id="62062.ENSHHUP00000017141"/>
<dbReference type="SUPFAM" id="SSF52943">
    <property type="entry name" value="ATP synthase (F1-ATPase), gamma subunit"/>
    <property type="match status" value="1"/>
</dbReference>
<dbReference type="GO" id="GO:0030212">
    <property type="term" value="P:hyaluronan metabolic process"/>
    <property type="evidence" value="ECO:0007669"/>
    <property type="project" value="InterPro"/>
</dbReference>
<protein>
    <recommendedName>
        <fullName evidence="24">ATP synthase F(1) complex subunit gamma, mitochondrial</fullName>
    </recommendedName>
    <alternativeName>
        <fullName evidence="21">ATP synthase F1 subunit gamma</fullName>
    </alternativeName>
    <alternativeName>
        <fullName evidence="20">F-ATPase gamma subunit</fullName>
    </alternativeName>
</protein>
<feature type="chain" id="PRO_5021298901" description="ATP synthase F(1) complex subunit gamma, mitochondrial" evidence="25">
    <location>
        <begin position="19"/>
        <end position="1171"/>
    </location>
</feature>
<evidence type="ECO:0000256" key="9">
    <source>
        <dbReference type="ARBA" id="ARBA00022729"/>
    </source>
</evidence>
<dbReference type="InterPro" id="IPR000131">
    <property type="entry name" value="ATP_synth_F1_gsu"/>
</dbReference>
<dbReference type="PROSITE" id="PS51468">
    <property type="entry name" value="VIT"/>
    <property type="match status" value="1"/>
</dbReference>
<dbReference type="SUPFAM" id="SSF53300">
    <property type="entry name" value="vWA-like"/>
    <property type="match status" value="1"/>
</dbReference>
<evidence type="ECO:0000256" key="1">
    <source>
        <dbReference type="ARBA" id="ARBA00004443"/>
    </source>
</evidence>
<keyword evidence="9 25" id="KW-0732">Signal</keyword>
<dbReference type="Gene3D" id="1.10.287.80">
    <property type="entry name" value="ATP synthase, gamma subunit, helix hairpin domain"/>
    <property type="match status" value="1"/>
</dbReference>
<keyword evidence="15" id="KW-0496">Mitochondrion</keyword>
<dbReference type="PROSITE" id="PS50234">
    <property type="entry name" value="VWFA"/>
    <property type="match status" value="1"/>
</dbReference>
<accession>A0A4W5KYW7</accession>
<keyword evidence="8" id="KW-0646">Protease inhibitor</keyword>
<comment type="subunit">
    <text evidence="23">Component of the ATP synthase complex composed at least of ATP5F1A/subunit alpha, ATP5F1B/subunit beta, ATP5MC1/subunit c (homooctomer), MT-ATP6/subunit a, MT-ATP8/subunit 8, ATP5ME/subunit e, ATP5MF/subunit f, ATP5MG/subunit g, ATP5MK/subunit k, ATP5MJ/subunit j, ATP5F1C/subunit gamma, ATP5F1D/subunit delta, ATP5F1E/subunit epsilon, ATP5PF/subunit F6, ATP5PB/subunit b, ATP5PD/subunit d, ATP5PO/subunit OSCP. ATP synthase complex consists of a soluble F(1) head domain (subunits alpha(3) and beta(3)) - the catalytic core - and a membrane F(0) domain - the membrane proton channel (subunits c, a, 8, e, f, g, k and j). These two domains are linked by a central stalk (subunits gamma, delta, and epsilon) rotating inside the F1 region and a stationary peripheral stalk (subunits F6, b, d, and OSCP). Interacts with FLVCR2; this interaction occurs in the absence of heme and is disrupted upon heme binding.</text>
</comment>
<dbReference type="GO" id="GO:0005576">
    <property type="term" value="C:extracellular region"/>
    <property type="evidence" value="ECO:0007669"/>
    <property type="project" value="UniProtKB-SubCell"/>
</dbReference>